<proteinExistence type="predicted"/>
<keyword evidence="3" id="KW-1185">Reference proteome</keyword>
<dbReference type="AlphaFoldDB" id="A0A1C4FII9"/>
<feature type="transmembrane region" description="Helical" evidence="1">
    <location>
        <begin position="6"/>
        <end position="26"/>
    </location>
</feature>
<evidence type="ECO:0000313" key="3">
    <source>
        <dbReference type="Proteomes" id="UP000242818"/>
    </source>
</evidence>
<keyword evidence="1" id="KW-0812">Transmembrane</keyword>
<reference evidence="2 3" key="1">
    <citation type="submission" date="2016-08" db="EMBL/GenBank/DDBJ databases">
        <authorList>
            <person name="Seilhamer J.J."/>
        </authorList>
    </citation>
    <scope>NUCLEOTIDE SEQUENCE [LARGE SCALE GENOMIC DNA]</scope>
    <source>
        <strain evidence="2 3">A37T2</strain>
    </source>
</reference>
<keyword evidence="1" id="KW-1133">Transmembrane helix</keyword>
<gene>
    <name evidence="2" type="ORF">GA0116948_11471</name>
</gene>
<organism evidence="2 3">
    <name type="scientific">Chitinophaga costaii</name>
    <dbReference type="NCBI Taxonomy" id="1335309"/>
    <lineage>
        <taxon>Bacteria</taxon>
        <taxon>Pseudomonadati</taxon>
        <taxon>Bacteroidota</taxon>
        <taxon>Chitinophagia</taxon>
        <taxon>Chitinophagales</taxon>
        <taxon>Chitinophagaceae</taxon>
        <taxon>Chitinophaga</taxon>
    </lineage>
</organism>
<evidence type="ECO:0000256" key="1">
    <source>
        <dbReference type="SAM" id="Phobius"/>
    </source>
</evidence>
<dbReference type="Proteomes" id="UP000242818">
    <property type="component" value="Unassembled WGS sequence"/>
</dbReference>
<accession>A0A1C4FII9</accession>
<sequence length="39" mass="5059">MATYFLYLFYVMASLWIYRLLVYFYNRDTRTMRKSKYNR</sequence>
<name>A0A1C4FII9_9BACT</name>
<dbReference type="EMBL" id="FMAR01000014">
    <property type="protein sequence ID" value="SCC55453.1"/>
    <property type="molecule type" value="Genomic_DNA"/>
</dbReference>
<keyword evidence="1" id="KW-0472">Membrane</keyword>
<evidence type="ECO:0000313" key="2">
    <source>
        <dbReference type="EMBL" id="SCC55453.1"/>
    </source>
</evidence>
<protein>
    <submittedName>
        <fullName evidence="2">Uncharacterized protein</fullName>
    </submittedName>
</protein>